<sequence length="91" mass="10629">MAQKLLKKSGNKKTNKSNKTDQPKHKIKKNKPQTLYNKMVTEEKTKITKTINKNIEEQMMAKAKLNQESFKLLKTKEEQKKIAKEAKKQAQ</sequence>
<organism evidence="2 3">
    <name type="scientific">Paramecium sonneborni</name>
    <dbReference type="NCBI Taxonomy" id="65129"/>
    <lineage>
        <taxon>Eukaryota</taxon>
        <taxon>Sar</taxon>
        <taxon>Alveolata</taxon>
        <taxon>Ciliophora</taxon>
        <taxon>Intramacronucleata</taxon>
        <taxon>Oligohymenophorea</taxon>
        <taxon>Peniculida</taxon>
        <taxon>Parameciidae</taxon>
        <taxon>Paramecium</taxon>
    </lineage>
</organism>
<feature type="compositionally biased region" description="Basic residues" evidence="1">
    <location>
        <begin position="1"/>
        <end position="16"/>
    </location>
</feature>
<comment type="caution">
    <text evidence="2">The sequence shown here is derived from an EMBL/GenBank/DDBJ whole genome shotgun (WGS) entry which is preliminary data.</text>
</comment>
<evidence type="ECO:0000256" key="1">
    <source>
        <dbReference type="SAM" id="MobiDB-lite"/>
    </source>
</evidence>
<keyword evidence="3" id="KW-1185">Reference proteome</keyword>
<proteinExistence type="predicted"/>
<feature type="region of interest" description="Disordered" evidence="1">
    <location>
        <begin position="1"/>
        <end position="33"/>
    </location>
</feature>
<dbReference type="AlphaFoldDB" id="A0A8S1NZ69"/>
<name>A0A8S1NZ69_9CILI</name>
<evidence type="ECO:0000313" key="2">
    <source>
        <dbReference type="EMBL" id="CAD8097200.1"/>
    </source>
</evidence>
<protein>
    <submittedName>
        <fullName evidence="2">Uncharacterized protein</fullName>
    </submittedName>
</protein>
<dbReference type="Proteomes" id="UP000692954">
    <property type="component" value="Unassembled WGS sequence"/>
</dbReference>
<evidence type="ECO:0000313" key="3">
    <source>
        <dbReference type="Proteomes" id="UP000692954"/>
    </source>
</evidence>
<accession>A0A8S1NZ69</accession>
<gene>
    <name evidence="2" type="ORF">PSON_ATCC_30995.1.T0680022</name>
</gene>
<reference evidence="2" key="1">
    <citation type="submission" date="2021-01" db="EMBL/GenBank/DDBJ databases">
        <authorList>
            <consortium name="Genoscope - CEA"/>
            <person name="William W."/>
        </authorList>
    </citation>
    <scope>NUCLEOTIDE SEQUENCE</scope>
</reference>
<dbReference type="EMBL" id="CAJJDN010000068">
    <property type="protein sequence ID" value="CAD8097200.1"/>
    <property type="molecule type" value="Genomic_DNA"/>
</dbReference>